<organism evidence="2">
    <name type="scientific">uncultured Solirubrobacterales bacterium</name>
    <dbReference type="NCBI Taxonomy" id="768556"/>
    <lineage>
        <taxon>Bacteria</taxon>
        <taxon>Bacillati</taxon>
        <taxon>Actinomycetota</taxon>
        <taxon>Thermoleophilia</taxon>
        <taxon>Solirubrobacterales</taxon>
        <taxon>environmental samples</taxon>
    </lineage>
</organism>
<keyword evidence="1" id="KW-0812">Transmembrane</keyword>
<dbReference type="AlphaFoldDB" id="A0A6J4SY88"/>
<accession>A0A6J4SY88</accession>
<reference evidence="2" key="1">
    <citation type="submission" date="2020-02" db="EMBL/GenBank/DDBJ databases">
        <authorList>
            <person name="Meier V. D."/>
        </authorList>
    </citation>
    <scope>NUCLEOTIDE SEQUENCE</scope>
    <source>
        <strain evidence="2">AVDCRST_MAG17</strain>
    </source>
</reference>
<evidence type="ECO:0000256" key="1">
    <source>
        <dbReference type="SAM" id="Phobius"/>
    </source>
</evidence>
<protein>
    <recommendedName>
        <fullName evidence="3">DUF4149 domain-containing protein</fullName>
    </recommendedName>
</protein>
<evidence type="ECO:0008006" key="3">
    <source>
        <dbReference type="Google" id="ProtNLM"/>
    </source>
</evidence>
<keyword evidence="1" id="KW-0472">Membrane</keyword>
<name>A0A6J4SY88_9ACTN</name>
<dbReference type="EMBL" id="CADCVV010000137">
    <property type="protein sequence ID" value="CAA9508591.1"/>
    <property type="molecule type" value="Genomic_DNA"/>
</dbReference>
<proteinExistence type="predicted"/>
<gene>
    <name evidence="2" type="ORF">AVDCRST_MAG17-1854</name>
</gene>
<keyword evidence="1" id="KW-1133">Transmembrane helix</keyword>
<evidence type="ECO:0000313" key="2">
    <source>
        <dbReference type="EMBL" id="CAA9508591.1"/>
    </source>
</evidence>
<sequence length="188" mass="19436">MTNDTLAETARIAHDWGLASWLGGTMFGQFALNPAVGKISDPRERGKVVNAAWKGYNVVNMLSLGAIAVGWGGARLTESAPPRLTDRERSLAKAKDALTATAVAAGVASGVQGGRLATSAPNGAVPIERGLKPAADTPPVAARAQKSLRVFGSLSILSGVGLVIVNALMAQLAHSRPPLRRGLLRRSA</sequence>
<feature type="transmembrane region" description="Helical" evidence="1">
    <location>
        <begin position="150"/>
        <end position="173"/>
    </location>
</feature>